<organism evidence="1">
    <name type="scientific">mine drainage metagenome</name>
    <dbReference type="NCBI Taxonomy" id="410659"/>
    <lineage>
        <taxon>unclassified sequences</taxon>
        <taxon>metagenomes</taxon>
        <taxon>ecological metagenomes</taxon>
    </lineage>
</organism>
<dbReference type="EMBL" id="AUZZ01002900">
    <property type="protein sequence ID" value="EQD58522.1"/>
    <property type="molecule type" value="Genomic_DNA"/>
</dbReference>
<gene>
    <name evidence="1" type="ORF">B2A_04325</name>
</gene>
<protein>
    <submittedName>
        <fullName evidence="1">Peptidoglycan synthetase</fullName>
    </submittedName>
</protein>
<proteinExistence type="predicted"/>
<feature type="non-terminal residue" evidence="1">
    <location>
        <position position="1"/>
    </location>
</feature>
<comment type="caution">
    <text evidence="1">The sequence shown here is derived from an EMBL/GenBank/DDBJ whole genome shotgun (WGS) entry which is preliminary data.</text>
</comment>
<reference evidence="1" key="1">
    <citation type="submission" date="2013-08" db="EMBL/GenBank/DDBJ databases">
        <authorList>
            <person name="Mendez C."/>
            <person name="Richter M."/>
            <person name="Ferrer M."/>
            <person name="Sanchez J."/>
        </authorList>
    </citation>
    <scope>NUCLEOTIDE SEQUENCE</scope>
</reference>
<name>T1AMB4_9ZZZZ</name>
<accession>T1AMB4</accession>
<evidence type="ECO:0000313" key="1">
    <source>
        <dbReference type="EMBL" id="EQD58522.1"/>
    </source>
</evidence>
<reference evidence="1" key="2">
    <citation type="journal article" date="2014" name="ISME J.">
        <title>Microbial stratification in low pH oxic and suboxic macroscopic growths along an acid mine drainage.</title>
        <authorList>
            <person name="Mendez-Garcia C."/>
            <person name="Mesa V."/>
            <person name="Sprenger R.R."/>
            <person name="Richter M."/>
            <person name="Diez M.S."/>
            <person name="Solano J."/>
            <person name="Bargiela R."/>
            <person name="Golyshina O.V."/>
            <person name="Manteca A."/>
            <person name="Ramos J.L."/>
            <person name="Gallego J.R."/>
            <person name="Llorente I."/>
            <person name="Martins Dos Santos V.A."/>
            <person name="Jensen O.N."/>
            <person name="Pelaez A.I."/>
            <person name="Sanchez J."/>
            <person name="Ferrer M."/>
        </authorList>
    </citation>
    <scope>NUCLEOTIDE SEQUENCE</scope>
</reference>
<sequence>VKLEIPLRVYTAGGELMAEFGTERRTPVRYDRSPRSSRMLSSPPRTTTFFHEGAIDPLSLLRAAVVDL</sequence>
<dbReference type="AlphaFoldDB" id="T1AMB4"/>
<feature type="non-terminal residue" evidence="1">
    <location>
        <position position="68"/>
    </location>
</feature>